<evidence type="ECO:0000313" key="3">
    <source>
        <dbReference type="Proteomes" id="UP000185944"/>
    </source>
</evidence>
<organism evidence="2 3">
    <name type="scientific">Nematocida displodere</name>
    <dbReference type="NCBI Taxonomy" id="1805483"/>
    <lineage>
        <taxon>Eukaryota</taxon>
        <taxon>Fungi</taxon>
        <taxon>Fungi incertae sedis</taxon>
        <taxon>Microsporidia</taxon>
        <taxon>Nematocida</taxon>
    </lineage>
</organism>
<dbReference type="AlphaFoldDB" id="A0A177ECN0"/>
<comment type="caution">
    <text evidence="2">The sequence shown here is derived from an EMBL/GenBank/DDBJ whole genome shotgun (WGS) entry which is preliminary data.</text>
</comment>
<feature type="transmembrane region" description="Helical" evidence="1">
    <location>
        <begin position="6"/>
        <end position="26"/>
    </location>
</feature>
<feature type="transmembrane region" description="Helical" evidence="1">
    <location>
        <begin position="89"/>
        <end position="112"/>
    </location>
</feature>
<gene>
    <name evidence="2" type="ORF">NEDG_01354</name>
</gene>
<sequence length="137" mass="14571">MFSAAIVQAVSALGIWGIITAVFYFFSHKVALLGAPEEPTAPTFVGVSDGTVSPTPEQKATNESLQKKFKTASLIYKAKTWARLGVQGFWALVGAVLVVAVLVQLAPVQTFLTKVGLFRYVSCLVRKPVIAAATASK</sequence>
<name>A0A177ECN0_9MICR</name>
<dbReference type="EMBL" id="LTDL01000041">
    <property type="protein sequence ID" value="OAG29281.1"/>
    <property type="molecule type" value="Genomic_DNA"/>
</dbReference>
<keyword evidence="1" id="KW-1133">Transmembrane helix</keyword>
<dbReference type="VEuPathDB" id="MicrosporidiaDB:NEDG_01354"/>
<protein>
    <submittedName>
        <fullName evidence="2">Uncharacterized protein</fullName>
    </submittedName>
</protein>
<evidence type="ECO:0000313" key="2">
    <source>
        <dbReference type="EMBL" id="OAG29281.1"/>
    </source>
</evidence>
<keyword evidence="1" id="KW-0472">Membrane</keyword>
<reference evidence="2 3" key="1">
    <citation type="submission" date="2016-02" db="EMBL/GenBank/DDBJ databases">
        <title>Discovery of a natural microsporidian pathogen with a broad tissue tropism in Caenorhabditis elegans.</title>
        <authorList>
            <person name="Luallen R.J."/>
            <person name="Reinke A.W."/>
            <person name="Tong L."/>
            <person name="Botts M.R."/>
            <person name="Felix M.-A."/>
            <person name="Troemel E.R."/>
        </authorList>
    </citation>
    <scope>NUCLEOTIDE SEQUENCE [LARGE SCALE GENOMIC DNA]</scope>
    <source>
        <strain evidence="2 3">JUm2807</strain>
    </source>
</reference>
<dbReference type="GeneID" id="93647704"/>
<keyword evidence="3" id="KW-1185">Reference proteome</keyword>
<evidence type="ECO:0000256" key="1">
    <source>
        <dbReference type="SAM" id="Phobius"/>
    </source>
</evidence>
<keyword evidence="1" id="KW-0812">Transmembrane</keyword>
<accession>A0A177ECN0</accession>
<proteinExistence type="predicted"/>
<dbReference type="Proteomes" id="UP000185944">
    <property type="component" value="Unassembled WGS sequence"/>
</dbReference>
<dbReference type="RefSeq" id="XP_067543960.1">
    <property type="nucleotide sequence ID" value="XM_067688772.1"/>
</dbReference>